<keyword evidence="4" id="KW-1185">Reference proteome</keyword>
<dbReference type="PANTHER" id="PTHR43477:SF1">
    <property type="entry name" value="DIHYDROANTICAPSIN 7-DEHYDROGENASE"/>
    <property type="match status" value="1"/>
</dbReference>
<dbReference type="GO" id="GO:0016491">
    <property type="term" value="F:oxidoreductase activity"/>
    <property type="evidence" value="ECO:0007669"/>
    <property type="project" value="UniProtKB-KW"/>
</dbReference>
<dbReference type="Proteomes" id="UP001140293">
    <property type="component" value="Unassembled WGS sequence"/>
</dbReference>
<dbReference type="AlphaFoldDB" id="A0A9X3BME8"/>
<organism evidence="3 4">
    <name type="scientific">[Mycobacterium] manitobense</name>
    <dbReference type="NCBI Taxonomy" id="190147"/>
    <lineage>
        <taxon>Bacteria</taxon>
        <taxon>Bacillati</taxon>
        <taxon>Actinomycetota</taxon>
        <taxon>Actinomycetes</taxon>
        <taxon>Mycobacteriales</taxon>
        <taxon>Mycobacteriaceae</taxon>
        <taxon>Mycolicibacterium</taxon>
    </lineage>
</organism>
<dbReference type="Pfam" id="PF13561">
    <property type="entry name" value="adh_short_C2"/>
    <property type="match status" value="1"/>
</dbReference>
<name>A0A9X3BME8_9MYCO</name>
<dbReference type="PANTHER" id="PTHR43477">
    <property type="entry name" value="DIHYDROANTICAPSIN 7-DEHYDROGENASE"/>
    <property type="match status" value="1"/>
</dbReference>
<dbReference type="SUPFAM" id="SSF51735">
    <property type="entry name" value="NAD(P)-binding Rossmann-fold domains"/>
    <property type="match status" value="1"/>
</dbReference>
<dbReference type="InterPro" id="IPR002347">
    <property type="entry name" value="SDR_fam"/>
</dbReference>
<evidence type="ECO:0000313" key="4">
    <source>
        <dbReference type="Proteomes" id="UP001140293"/>
    </source>
</evidence>
<dbReference type="InterPro" id="IPR051122">
    <property type="entry name" value="SDR_DHRS6-like"/>
</dbReference>
<protein>
    <submittedName>
        <fullName evidence="3">SDR family oxidoreductase</fullName>
    </submittedName>
</protein>
<sequence length="295" mass="31299">MDAAQRKIVVVGAGSGIGAATAAHFFERGDHVLAVDLRASETPASQHLRCDLRDAGEIAALLDRIGGGWDALAHVAGVPGTASTEDVLGVNYLGMRLMTEGMLPRLRRGGSVVAVASTAAVGWQLRTDVLDGLLAARDAAAVQTWQAVQDPAYPVYSTSKQAVILYAKRLSGPAWSRYGVRVNTVSPGPVQTPILADFEQSMGADVLDAVRSAVGRHGTVDDVVPLISFLASPEARWINGQDIQADAGYLAGLLAGVPIQVWSHSLRKLGATLYCKNYSKVVQRRRPPNPCWSQP</sequence>
<evidence type="ECO:0000256" key="2">
    <source>
        <dbReference type="ARBA" id="ARBA00023002"/>
    </source>
</evidence>
<reference evidence="3" key="2">
    <citation type="journal article" date="2022" name="BMC Genomics">
        <title>Comparative genome analysis of mycobacteria focusing on tRNA and non-coding RNA.</title>
        <authorList>
            <person name="Behra P.R.K."/>
            <person name="Pettersson B.M.F."/>
            <person name="Ramesh M."/>
            <person name="Das S."/>
            <person name="Dasgupta S."/>
            <person name="Kirsebom L.A."/>
        </authorList>
    </citation>
    <scope>NUCLEOTIDE SEQUENCE</scope>
    <source>
        <strain evidence="3">DSM 44615</strain>
    </source>
</reference>
<dbReference type="InterPro" id="IPR036291">
    <property type="entry name" value="NAD(P)-bd_dom_sf"/>
</dbReference>
<dbReference type="Gene3D" id="3.40.50.720">
    <property type="entry name" value="NAD(P)-binding Rossmann-like Domain"/>
    <property type="match status" value="1"/>
</dbReference>
<proteinExistence type="inferred from homology"/>
<gene>
    <name evidence="3" type="ORF">H7I41_08055</name>
</gene>
<evidence type="ECO:0000256" key="1">
    <source>
        <dbReference type="ARBA" id="ARBA00006484"/>
    </source>
</evidence>
<reference evidence="3" key="1">
    <citation type="submission" date="2020-07" db="EMBL/GenBank/DDBJ databases">
        <authorList>
            <person name="Pettersson B.M.F."/>
            <person name="Behra P.R.K."/>
            <person name="Ramesh M."/>
            <person name="Das S."/>
            <person name="Dasgupta S."/>
            <person name="Kirsebom L.A."/>
        </authorList>
    </citation>
    <scope>NUCLEOTIDE SEQUENCE</scope>
    <source>
        <strain evidence="3">DSM 44615</strain>
    </source>
</reference>
<dbReference type="RefSeq" id="WP_264012061.1">
    <property type="nucleotide sequence ID" value="NZ_JACKSJ010000062.1"/>
</dbReference>
<dbReference type="EMBL" id="JACKSJ010000062">
    <property type="protein sequence ID" value="MCV7169875.1"/>
    <property type="molecule type" value="Genomic_DNA"/>
</dbReference>
<dbReference type="PRINTS" id="PR00081">
    <property type="entry name" value="GDHRDH"/>
</dbReference>
<dbReference type="Pfam" id="PF00106">
    <property type="entry name" value="adh_short"/>
    <property type="match status" value="1"/>
</dbReference>
<evidence type="ECO:0000313" key="3">
    <source>
        <dbReference type="EMBL" id="MCV7169875.1"/>
    </source>
</evidence>
<accession>A0A9X3BME8</accession>
<comment type="caution">
    <text evidence="3">The sequence shown here is derived from an EMBL/GenBank/DDBJ whole genome shotgun (WGS) entry which is preliminary data.</text>
</comment>
<keyword evidence="2" id="KW-0560">Oxidoreductase</keyword>
<comment type="similarity">
    <text evidence="1">Belongs to the short-chain dehydrogenases/reductases (SDR) family.</text>
</comment>